<dbReference type="STRING" id="1335757.SPICUR_06230"/>
<dbReference type="EMBL" id="CP005990">
    <property type="protein sequence ID" value="AGY92214.1"/>
    <property type="molecule type" value="Genomic_DNA"/>
</dbReference>
<dbReference type="KEGG" id="spiu:SPICUR_06230"/>
<keyword evidence="2" id="KW-1185">Reference proteome</keyword>
<dbReference type="OrthoDB" id="9992514at2"/>
<protein>
    <submittedName>
        <fullName evidence="1">Uncharacterized protein</fullName>
    </submittedName>
</protein>
<dbReference type="AlphaFoldDB" id="U5T3W7"/>
<dbReference type="RefSeq" id="WP_023367154.1">
    <property type="nucleotide sequence ID" value="NC_022664.1"/>
</dbReference>
<dbReference type="HOGENOM" id="CLU_2071656_0_0_6"/>
<sequence>MALPGFTISVVALTAGIPDGLRWSAVLLTLVVAGESIRSHWPGRPGAVSEFAVLSSGDVYLWRNNGAEERRRLEDAFVSPALVVLSLGGTFPRRALVVPADALGGEGHRRLRRDVGRR</sequence>
<accession>U5T3W7</accession>
<proteinExistence type="predicted"/>
<dbReference type="Proteomes" id="UP000017640">
    <property type="component" value="Chromosome"/>
</dbReference>
<evidence type="ECO:0000313" key="2">
    <source>
        <dbReference type="Proteomes" id="UP000017640"/>
    </source>
</evidence>
<evidence type="ECO:0000313" key="1">
    <source>
        <dbReference type="EMBL" id="AGY92214.1"/>
    </source>
</evidence>
<reference evidence="1 2" key="1">
    <citation type="journal article" date="2013" name="BMC Genomics">
        <title>Genomes of "Spiribacter", a streamlined, successful halophilic bacterium.</title>
        <authorList>
            <person name="Lopez-Perez M."/>
            <person name="Ghai R."/>
            <person name="Leon M.J."/>
            <person name="Rodriguez-Olmos A."/>
            <person name="Copa-Patino J.L."/>
            <person name="Soliveri J."/>
            <person name="Sanchez-Porro C."/>
            <person name="Ventosa A."/>
            <person name="Rodriguez-Valera F."/>
        </authorList>
    </citation>
    <scope>NUCLEOTIDE SEQUENCE [LARGE SCALE GENOMIC DNA]</scope>
    <source>
        <strain evidence="1 2">UAH-SP71</strain>
    </source>
</reference>
<organism evidence="1 2">
    <name type="scientific">Spiribacter curvatus</name>
    <dbReference type="NCBI Taxonomy" id="1335757"/>
    <lineage>
        <taxon>Bacteria</taxon>
        <taxon>Pseudomonadati</taxon>
        <taxon>Pseudomonadota</taxon>
        <taxon>Gammaproteobacteria</taxon>
        <taxon>Chromatiales</taxon>
        <taxon>Ectothiorhodospiraceae</taxon>
        <taxon>Spiribacter</taxon>
    </lineage>
</organism>
<gene>
    <name evidence="1" type="ORF">SPICUR_06230</name>
</gene>
<name>U5T3W7_9GAMM</name>